<dbReference type="PRINTS" id="PR00420">
    <property type="entry name" value="RNGMNOXGNASE"/>
</dbReference>
<evidence type="ECO:0000313" key="6">
    <source>
        <dbReference type="EMBL" id="KAK4503694.1"/>
    </source>
</evidence>
<dbReference type="InterPro" id="IPR043683">
    <property type="entry name" value="TetX_monooxygenase"/>
</dbReference>
<evidence type="ECO:0000313" key="7">
    <source>
        <dbReference type="Proteomes" id="UP001305779"/>
    </source>
</evidence>
<gene>
    <name evidence="6" type="ORF">PRZ48_004609</name>
</gene>
<accession>A0ABR0EQ42</accession>
<organism evidence="6 7">
    <name type="scientific">Zasmidium cellare</name>
    <name type="common">Wine cellar mold</name>
    <name type="synonym">Racodium cellare</name>
    <dbReference type="NCBI Taxonomy" id="395010"/>
    <lineage>
        <taxon>Eukaryota</taxon>
        <taxon>Fungi</taxon>
        <taxon>Dikarya</taxon>
        <taxon>Ascomycota</taxon>
        <taxon>Pezizomycotina</taxon>
        <taxon>Dothideomycetes</taxon>
        <taxon>Dothideomycetidae</taxon>
        <taxon>Mycosphaerellales</taxon>
        <taxon>Mycosphaerellaceae</taxon>
        <taxon>Zasmidium</taxon>
    </lineage>
</organism>
<evidence type="ECO:0000256" key="1">
    <source>
        <dbReference type="ARBA" id="ARBA00022630"/>
    </source>
</evidence>
<evidence type="ECO:0000256" key="4">
    <source>
        <dbReference type="ARBA" id="ARBA00023033"/>
    </source>
</evidence>
<dbReference type="Gene3D" id="3.50.50.60">
    <property type="entry name" value="FAD/NAD(P)-binding domain"/>
    <property type="match status" value="1"/>
</dbReference>
<keyword evidence="3" id="KW-0560">Oxidoreductase</keyword>
<keyword evidence="1" id="KW-0285">Flavoprotein</keyword>
<comment type="caution">
    <text evidence="6">The sequence shown here is derived from an EMBL/GenBank/DDBJ whole genome shotgun (WGS) entry which is preliminary data.</text>
</comment>
<keyword evidence="7" id="KW-1185">Reference proteome</keyword>
<evidence type="ECO:0000259" key="5">
    <source>
        <dbReference type="Pfam" id="PF01494"/>
    </source>
</evidence>
<reference evidence="6 7" key="1">
    <citation type="journal article" date="2023" name="G3 (Bethesda)">
        <title>A chromosome-level genome assembly of Zasmidium syzygii isolated from banana leaves.</title>
        <authorList>
            <person name="van Westerhoven A.C."/>
            <person name="Mehrabi R."/>
            <person name="Talebi R."/>
            <person name="Steentjes M.B.F."/>
            <person name="Corcolon B."/>
            <person name="Chong P.A."/>
            <person name="Kema G.H.J."/>
            <person name="Seidl M.F."/>
        </authorList>
    </citation>
    <scope>NUCLEOTIDE SEQUENCE [LARGE SCALE GENOMIC DNA]</scope>
    <source>
        <strain evidence="6 7">P124</strain>
    </source>
</reference>
<protein>
    <recommendedName>
        <fullName evidence="5">FAD-binding domain-containing protein</fullName>
    </recommendedName>
</protein>
<keyword evidence="4" id="KW-0503">Monooxygenase</keyword>
<dbReference type="Proteomes" id="UP001305779">
    <property type="component" value="Unassembled WGS sequence"/>
</dbReference>
<sequence>MSTANIAIIGAGPAGLTLARLLQRKGIPVTVYEGEADRHTRNQGGSLDLHPKYGQKALSEAGLLNEFRKIARPEGECIKLVDKDGNVLADENVDGNRRPADDTDKPEVDRTALRDLLLDSVEPDTVQWGRRVDHIDSAANGTHDVHFTNGTAATGITLLVGADGAFSKVRPLVTDVEPYYSGITMITQWVMEAPTKKPWLDKYVGAGSLMMFDEGRLVICQRQSGDAVRTYASLRKPLSWSKECGIDWNDGAAVRKALVDEYYSDCGEDIKRVLAECDDDAHLDMRHLYMLPIGLTWPSKPNVTLLGDAAHLMTPFGGVGVNAAMADSLGLAKALIAQKTNLHTQEGISRAIEAYEQDMFPRAEVFAKRTYDGLEHHFRATGGQEWAEKFGGKKS</sequence>
<proteinExistence type="inferred from homology"/>
<dbReference type="PANTHER" id="PTHR46972">
    <property type="entry name" value="MONOOXYGENASE ASQM-RELATED"/>
    <property type="match status" value="1"/>
</dbReference>
<dbReference type="InterPro" id="IPR002938">
    <property type="entry name" value="FAD-bd"/>
</dbReference>
<dbReference type="Pfam" id="PF01494">
    <property type="entry name" value="FAD_binding_3"/>
    <property type="match status" value="1"/>
</dbReference>
<name>A0ABR0EQ42_ZASCE</name>
<feature type="domain" description="FAD-binding" evidence="5">
    <location>
        <begin position="5"/>
        <end position="364"/>
    </location>
</feature>
<keyword evidence="2" id="KW-0274">FAD</keyword>
<dbReference type="HAMAP" id="MF_00845">
    <property type="entry name" value="TetX_monooxygenase"/>
    <property type="match status" value="1"/>
</dbReference>
<dbReference type="InterPro" id="IPR036188">
    <property type="entry name" value="FAD/NAD-bd_sf"/>
</dbReference>
<dbReference type="EMBL" id="JAXOVC010000003">
    <property type="protein sequence ID" value="KAK4503694.1"/>
    <property type="molecule type" value="Genomic_DNA"/>
</dbReference>
<dbReference type="SUPFAM" id="SSF51905">
    <property type="entry name" value="FAD/NAD(P)-binding domain"/>
    <property type="match status" value="1"/>
</dbReference>
<evidence type="ECO:0000256" key="3">
    <source>
        <dbReference type="ARBA" id="ARBA00023002"/>
    </source>
</evidence>
<evidence type="ECO:0000256" key="2">
    <source>
        <dbReference type="ARBA" id="ARBA00022827"/>
    </source>
</evidence>
<dbReference type="PANTHER" id="PTHR46972:SF1">
    <property type="entry name" value="FAD DEPENDENT OXIDOREDUCTASE DOMAIN-CONTAINING PROTEIN"/>
    <property type="match status" value="1"/>
</dbReference>